<feature type="compositionally biased region" description="Basic and acidic residues" evidence="1">
    <location>
        <begin position="111"/>
        <end position="128"/>
    </location>
</feature>
<accession>A0ABR0PQ34</accession>
<reference evidence="2 3" key="1">
    <citation type="submission" date="2023-03" db="EMBL/GenBank/DDBJ databases">
        <title>WGS of Gossypium arboreum.</title>
        <authorList>
            <person name="Yu D."/>
        </authorList>
    </citation>
    <scope>NUCLEOTIDE SEQUENCE [LARGE SCALE GENOMIC DNA]</scope>
    <source>
        <tissue evidence="2">Leaf</tissue>
    </source>
</reference>
<proteinExistence type="predicted"/>
<sequence>MDRALDLQPSLKYIRWYCEIGKPFLFGGRSMALQATDIIQSLISSAHYHISTPVILARIHLSTPLLPARIHRRTLLLPVRINRRTPFLPAQVHRWRLRHDFSSMFHTPLHTDEKNVDRRNRPQRECRAPQKYIPRTTPSNHQF</sequence>
<dbReference type="EMBL" id="JARKNE010000006">
    <property type="protein sequence ID" value="KAK5826359.1"/>
    <property type="molecule type" value="Genomic_DNA"/>
</dbReference>
<name>A0ABR0PQ34_GOSAR</name>
<comment type="caution">
    <text evidence="2">The sequence shown here is derived from an EMBL/GenBank/DDBJ whole genome shotgun (WGS) entry which is preliminary data.</text>
</comment>
<organism evidence="2 3">
    <name type="scientific">Gossypium arboreum</name>
    <name type="common">Tree cotton</name>
    <name type="synonym">Gossypium nanking</name>
    <dbReference type="NCBI Taxonomy" id="29729"/>
    <lineage>
        <taxon>Eukaryota</taxon>
        <taxon>Viridiplantae</taxon>
        <taxon>Streptophyta</taxon>
        <taxon>Embryophyta</taxon>
        <taxon>Tracheophyta</taxon>
        <taxon>Spermatophyta</taxon>
        <taxon>Magnoliopsida</taxon>
        <taxon>eudicotyledons</taxon>
        <taxon>Gunneridae</taxon>
        <taxon>Pentapetalae</taxon>
        <taxon>rosids</taxon>
        <taxon>malvids</taxon>
        <taxon>Malvales</taxon>
        <taxon>Malvaceae</taxon>
        <taxon>Malvoideae</taxon>
        <taxon>Gossypium</taxon>
    </lineage>
</organism>
<protein>
    <submittedName>
        <fullName evidence="2">Uncharacterized protein</fullName>
    </submittedName>
</protein>
<keyword evidence="3" id="KW-1185">Reference proteome</keyword>
<evidence type="ECO:0000313" key="2">
    <source>
        <dbReference type="EMBL" id="KAK5826359.1"/>
    </source>
</evidence>
<gene>
    <name evidence="2" type="ORF">PVK06_021277</name>
</gene>
<dbReference type="Proteomes" id="UP001358586">
    <property type="component" value="Chromosome 6"/>
</dbReference>
<feature type="region of interest" description="Disordered" evidence="1">
    <location>
        <begin position="111"/>
        <end position="143"/>
    </location>
</feature>
<evidence type="ECO:0000256" key="1">
    <source>
        <dbReference type="SAM" id="MobiDB-lite"/>
    </source>
</evidence>
<evidence type="ECO:0000313" key="3">
    <source>
        <dbReference type="Proteomes" id="UP001358586"/>
    </source>
</evidence>